<proteinExistence type="predicted"/>
<feature type="transmembrane region" description="Helical" evidence="1">
    <location>
        <begin position="81"/>
        <end position="98"/>
    </location>
</feature>
<organism evidence="2 3">
    <name type="scientific">Candidatus Uhrbacteria bacterium CG_4_10_14_0_8_um_filter_58_22</name>
    <dbReference type="NCBI Taxonomy" id="1975029"/>
    <lineage>
        <taxon>Bacteria</taxon>
        <taxon>Candidatus Uhriibacteriota</taxon>
    </lineage>
</organism>
<name>A0A2M7QA71_9BACT</name>
<keyword evidence="1" id="KW-0812">Transmembrane</keyword>
<evidence type="ECO:0000256" key="1">
    <source>
        <dbReference type="SAM" id="Phobius"/>
    </source>
</evidence>
<feature type="transmembrane region" description="Helical" evidence="1">
    <location>
        <begin position="51"/>
        <end position="69"/>
    </location>
</feature>
<keyword evidence="1" id="KW-1133">Transmembrane helix</keyword>
<accession>A0A2M7QA71</accession>
<dbReference type="AlphaFoldDB" id="A0A2M7QA71"/>
<evidence type="ECO:0000313" key="3">
    <source>
        <dbReference type="Proteomes" id="UP000230973"/>
    </source>
</evidence>
<comment type="caution">
    <text evidence="2">The sequence shown here is derived from an EMBL/GenBank/DDBJ whole genome shotgun (WGS) entry which is preliminary data.</text>
</comment>
<feature type="transmembrane region" description="Helical" evidence="1">
    <location>
        <begin position="110"/>
        <end position="128"/>
    </location>
</feature>
<gene>
    <name evidence="2" type="ORF">COY93_03760</name>
</gene>
<reference evidence="3" key="1">
    <citation type="submission" date="2017-09" db="EMBL/GenBank/DDBJ databases">
        <title>Depth-based differentiation of microbial function through sediment-hosted aquifers and enrichment of novel symbionts in the deep terrestrial subsurface.</title>
        <authorList>
            <person name="Probst A.J."/>
            <person name="Ladd B."/>
            <person name="Jarett J.K."/>
            <person name="Geller-Mcgrath D.E."/>
            <person name="Sieber C.M.K."/>
            <person name="Emerson J.B."/>
            <person name="Anantharaman K."/>
            <person name="Thomas B.C."/>
            <person name="Malmstrom R."/>
            <person name="Stieglmeier M."/>
            <person name="Klingl A."/>
            <person name="Woyke T."/>
            <person name="Ryan C.M."/>
            <person name="Banfield J.F."/>
        </authorList>
    </citation>
    <scope>NUCLEOTIDE SEQUENCE [LARGE SCALE GENOMIC DNA]</scope>
</reference>
<evidence type="ECO:0000313" key="2">
    <source>
        <dbReference type="EMBL" id="PIY62164.1"/>
    </source>
</evidence>
<sequence length="137" mass="14565">MAFKRIRKVVHRSVLPYLADIGRVGLTVLTIVILSGAAVETVRPGMVFNLMAPQALVGLLILAGGLSLLVPAAPYSIRRRLAFAAVGLVAAGGIWRLVWDYLQSTGSDRTPLTVAAVGMTVLVFAAALRTGRRTVKK</sequence>
<keyword evidence="1" id="KW-0472">Membrane</keyword>
<dbReference type="EMBL" id="PFLC01000051">
    <property type="protein sequence ID" value="PIY62164.1"/>
    <property type="molecule type" value="Genomic_DNA"/>
</dbReference>
<protein>
    <submittedName>
        <fullName evidence="2">Uncharacterized protein</fullName>
    </submittedName>
</protein>
<dbReference type="Proteomes" id="UP000230973">
    <property type="component" value="Unassembled WGS sequence"/>
</dbReference>
<feature type="transmembrane region" description="Helical" evidence="1">
    <location>
        <begin position="21"/>
        <end position="39"/>
    </location>
</feature>